<proteinExistence type="predicted"/>
<evidence type="ECO:0000313" key="1">
    <source>
        <dbReference type="EMBL" id="GIG93597.1"/>
    </source>
</evidence>
<sequence length="53" mass="5699">MGRHSVPVRLAGRMVRVLLHSYGCSSHVTVHPAGALRSRLGVFLAWAYAVSPA</sequence>
<protein>
    <submittedName>
        <fullName evidence="1">Uncharacterized protein</fullName>
    </submittedName>
</protein>
<name>A0ABQ4EFT8_9ACTN</name>
<reference evidence="1 2" key="1">
    <citation type="submission" date="2021-01" db="EMBL/GenBank/DDBJ databases">
        <title>Whole genome shotgun sequence of Plantactinospora mayteni NBRC 109088.</title>
        <authorList>
            <person name="Komaki H."/>
            <person name="Tamura T."/>
        </authorList>
    </citation>
    <scope>NUCLEOTIDE SEQUENCE [LARGE SCALE GENOMIC DNA]</scope>
    <source>
        <strain evidence="1 2">NBRC 109088</strain>
    </source>
</reference>
<evidence type="ECO:0000313" key="2">
    <source>
        <dbReference type="Proteomes" id="UP000621500"/>
    </source>
</evidence>
<accession>A0ABQ4EFT8</accession>
<dbReference type="Proteomes" id="UP000621500">
    <property type="component" value="Unassembled WGS sequence"/>
</dbReference>
<comment type="caution">
    <text evidence="1">The sequence shown here is derived from an EMBL/GenBank/DDBJ whole genome shotgun (WGS) entry which is preliminary data.</text>
</comment>
<keyword evidence="2" id="KW-1185">Reference proteome</keyword>
<dbReference type="EMBL" id="BONX01000002">
    <property type="protein sequence ID" value="GIG93597.1"/>
    <property type="molecule type" value="Genomic_DNA"/>
</dbReference>
<gene>
    <name evidence="1" type="ORF">Pma05_01700</name>
</gene>
<organism evidence="1 2">
    <name type="scientific">Plantactinospora mayteni</name>
    <dbReference type="NCBI Taxonomy" id="566021"/>
    <lineage>
        <taxon>Bacteria</taxon>
        <taxon>Bacillati</taxon>
        <taxon>Actinomycetota</taxon>
        <taxon>Actinomycetes</taxon>
        <taxon>Micromonosporales</taxon>
        <taxon>Micromonosporaceae</taxon>
        <taxon>Plantactinospora</taxon>
    </lineage>
</organism>